<dbReference type="Proteomes" id="UP000276254">
    <property type="component" value="Plasmid unnamed1"/>
</dbReference>
<dbReference type="PANTHER" id="PTHR43537">
    <property type="entry name" value="TRANSCRIPTIONAL REGULATOR, GNTR FAMILY"/>
    <property type="match status" value="1"/>
</dbReference>
<keyword evidence="6" id="KW-0614">Plasmid</keyword>
<evidence type="ECO:0000256" key="2">
    <source>
        <dbReference type="ARBA" id="ARBA00023125"/>
    </source>
</evidence>
<reference evidence="6 7" key="1">
    <citation type="submission" date="2018-09" db="EMBL/GenBank/DDBJ databases">
        <title>Sphingomonas peninsula sp. nov., isolated from fildes peninsula, Antarctic soil.</title>
        <authorList>
            <person name="Yingchao G."/>
        </authorList>
    </citation>
    <scope>NUCLEOTIDE SEQUENCE [LARGE SCALE GENOMIC DNA]</scope>
    <source>
        <strain evidence="6 7">YZ-8</strain>
        <plasmid evidence="6 7">unnamed1</plasmid>
    </source>
</reference>
<gene>
    <name evidence="6" type="ORF">D3Y57_03845</name>
</gene>
<dbReference type="InterPro" id="IPR000524">
    <property type="entry name" value="Tscrpt_reg_HTH_GntR"/>
</dbReference>
<keyword evidence="7" id="KW-1185">Reference proteome</keyword>
<evidence type="ECO:0000256" key="4">
    <source>
        <dbReference type="SAM" id="MobiDB-lite"/>
    </source>
</evidence>
<geneLocation type="plasmid" evidence="6">
    <name>unnamed1</name>
</geneLocation>
<evidence type="ECO:0000256" key="1">
    <source>
        <dbReference type="ARBA" id="ARBA00023015"/>
    </source>
</evidence>
<feature type="compositionally biased region" description="Basic and acidic residues" evidence="4">
    <location>
        <begin position="10"/>
        <end position="24"/>
    </location>
</feature>
<dbReference type="SUPFAM" id="SSF48008">
    <property type="entry name" value="GntR ligand-binding domain-like"/>
    <property type="match status" value="1"/>
</dbReference>
<evidence type="ECO:0000313" key="7">
    <source>
        <dbReference type="Proteomes" id="UP000276254"/>
    </source>
</evidence>
<dbReference type="PANTHER" id="PTHR43537:SF5">
    <property type="entry name" value="UXU OPERON TRANSCRIPTIONAL REGULATOR"/>
    <property type="match status" value="1"/>
</dbReference>
<dbReference type="GO" id="GO:0003700">
    <property type="term" value="F:DNA-binding transcription factor activity"/>
    <property type="evidence" value="ECO:0007669"/>
    <property type="project" value="InterPro"/>
</dbReference>
<dbReference type="Pfam" id="PF07729">
    <property type="entry name" value="FCD"/>
    <property type="match status" value="1"/>
</dbReference>
<dbReference type="OrthoDB" id="9028214at2"/>
<keyword evidence="2" id="KW-0238">DNA-binding</keyword>
<dbReference type="EMBL" id="CP032828">
    <property type="protein sequence ID" value="AYJ85171.1"/>
    <property type="molecule type" value="Genomic_DNA"/>
</dbReference>
<dbReference type="CDD" id="cd07377">
    <property type="entry name" value="WHTH_GntR"/>
    <property type="match status" value="1"/>
</dbReference>
<dbReference type="Pfam" id="PF00392">
    <property type="entry name" value="GntR"/>
    <property type="match status" value="1"/>
</dbReference>
<dbReference type="AlphaFoldDB" id="A0A494TH71"/>
<protein>
    <submittedName>
        <fullName evidence="6">FadR family transcriptional regulator</fullName>
    </submittedName>
</protein>
<accession>A0A494TH71</accession>
<name>A0A494TH71_SPHPE</name>
<dbReference type="Gene3D" id="1.20.120.530">
    <property type="entry name" value="GntR ligand-binding domain-like"/>
    <property type="match status" value="1"/>
</dbReference>
<evidence type="ECO:0000313" key="6">
    <source>
        <dbReference type="EMBL" id="AYJ85171.1"/>
    </source>
</evidence>
<feature type="domain" description="HTH gntR-type" evidence="5">
    <location>
        <begin position="19"/>
        <end position="89"/>
    </location>
</feature>
<dbReference type="InterPro" id="IPR036388">
    <property type="entry name" value="WH-like_DNA-bd_sf"/>
</dbReference>
<dbReference type="SMART" id="SM00895">
    <property type="entry name" value="FCD"/>
    <property type="match status" value="1"/>
</dbReference>
<dbReference type="SUPFAM" id="SSF46785">
    <property type="entry name" value="Winged helix' DNA-binding domain"/>
    <property type="match status" value="1"/>
</dbReference>
<dbReference type="GO" id="GO:0003677">
    <property type="term" value="F:DNA binding"/>
    <property type="evidence" value="ECO:0007669"/>
    <property type="project" value="UniProtKB-KW"/>
</dbReference>
<dbReference type="InterPro" id="IPR036390">
    <property type="entry name" value="WH_DNA-bd_sf"/>
</dbReference>
<dbReference type="Gene3D" id="1.10.10.10">
    <property type="entry name" value="Winged helix-like DNA-binding domain superfamily/Winged helix DNA-binding domain"/>
    <property type="match status" value="1"/>
</dbReference>
<dbReference type="SMART" id="SM00345">
    <property type="entry name" value="HTH_GNTR"/>
    <property type="match status" value="1"/>
</dbReference>
<evidence type="ECO:0000259" key="5">
    <source>
        <dbReference type="PROSITE" id="PS50949"/>
    </source>
</evidence>
<organism evidence="6 7">
    <name type="scientific">Sphingomonas paeninsulae</name>
    <dbReference type="NCBI Taxonomy" id="2319844"/>
    <lineage>
        <taxon>Bacteria</taxon>
        <taxon>Pseudomonadati</taxon>
        <taxon>Pseudomonadota</taxon>
        <taxon>Alphaproteobacteria</taxon>
        <taxon>Sphingomonadales</taxon>
        <taxon>Sphingomonadaceae</taxon>
        <taxon>Sphingomonas</taxon>
    </lineage>
</organism>
<feature type="region of interest" description="Disordered" evidence="4">
    <location>
        <begin position="1"/>
        <end position="24"/>
    </location>
</feature>
<dbReference type="InterPro" id="IPR008920">
    <property type="entry name" value="TF_FadR/GntR_C"/>
</dbReference>
<keyword evidence="3" id="KW-0804">Transcription</keyword>
<keyword evidence="1" id="KW-0805">Transcription regulation</keyword>
<dbReference type="InterPro" id="IPR011711">
    <property type="entry name" value="GntR_C"/>
</dbReference>
<sequence>MSAGLLQTSEQKEERPPKPRASEEIAGELRRLILTGEVVKGEFLQPTVSLMRRFNVSRPTMREALRLLENEQLISVRQGSRRGVQVLQVSTDAATRMAGQTLQATGATIADLYEAQIGFEPFAARLLAKRSDRRDIAELRGHYAVLKQTLAAGSVSEHGVALARFHHLLVSLTGNKVMILVGDLIASTLERHQQRDDAKRYGAIMTEKEKLSFRLGGIKSIAKLIQFIEDGQVDEAEAHWRRHVENANEYWLRDQDRHALVNVVF</sequence>
<dbReference type="KEGG" id="spha:D3Y57_03845"/>
<dbReference type="PROSITE" id="PS50949">
    <property type="entry name" value="HTH_GNTR"/>
    <property type="match status" value="1"/>
</dbReference>
<proteinExistence type="predicted"/>
<evidence type="ECO:0000256" key="3">
    <source>
        <dbReference type="ARBA" id="ARBA00023163"/>
    </source>
</evidence>